<evidence type="ECO:0000259" key="5">
    <source>
        <dbReference type="Pfam" id="PF01168"/>
    </source>
</evidence>
<keyword evidence="1 2" id="KW-0663">Pyridoxal phosphate</keyword>
<dbReference type="InterPro" id="IPR011078">
    <property type="entry name" value="PyrdxlP_homeostasis"/>
</dbReference>
<feature type="modified residue" description="N6-(pyridoxal phosphate)lysine" evidence="2 3">
    <location>
        <position position="35"/>
    </location>
</feature>
<accession>A0A7V3PSK3</accession>
<evidence type="ECO:0000256" key="4">
    <source>
        <dbReference type="RuleBase" id="RU004514"/>
    </source>
</evidence>
<reference evidence="6" key="1">
    <citation type="journal article" date="2020" name="mSystems">
        <title>Genome- and Community-Level Interaction Insights into Carbon Utilization and Element Cycling Functions of Hydrothermarchaeota in Hydrothermal Sediment.</title>
        <authorList>
            <person name="Zhou Z."/>
            <person name="Liu Y."/>
            <person name="Xu W."/>
            <person name="Pan J."/>
            <person name="Luo Z.H."/>
            <person name="Li M."/>
        </authorList>
    </citation>
    <scope>NUCLEOTIDE SEQUENCE [LARGE SCALE GENOMIC DNA]</scope>
    <source>
        <strain evidence="6">SpSt-914</strain>
    </source>
</reference>
<organism evidence="6">
    <name type="scientific">candidate division WOR-3 bacterium</name>
    <dbReference type="NCBI Taxonomy" id="2052148"/>
    <lineage>
        <taxon>Bacteria</taxon>
        <taxon>Bacteria division WOR-3</taxon>
    </lineage>
</organism>
<gene>
    <name evidence="6" type="ORF">ENX16_00855</name>
</gene>
<dbReference type="AlphaFoldDB" id="A0A7V3PSK3"/>
<evidence type="ECO:0000256" key="2">
    <source>
        <dbReference type="HAMAP-Rule" id="MF_02087"/>
    </source>
</evidence>
<feature type="domain" description="Alanine racemase N-terminal" evidence="5">
    <location>
        <begin position="8"/>
        <end position="226"/>
    </location>
</feature>
<evidence type="ECO:0000256" key="1">
    <source>
        <dbReference type="ARBA" id="ARBA00022898"/>
    </source>
</evidence>
<comment type="cofactor">
    <cofactor evidence="3">
        <name>pyridoxal 5'-phosphate</name>
        <dbReference type="ChEBI" id="CHEBI:597326"/>
    </cofactor>
</comment>
<dbReference type="PANTHER" id="PTHR10146:SF14">
    <property type="entry name" value="PYRIDOXAL PHOSPHATE HOMEOSTASIS PROTEIN"/>
    <property type="match status" value="1"/>
</dbReference>
<comment type="function">
    <text evidence="2">Pyridoxal 5'-phosphate (PLP)-binding protein, which is involved in PLP homeostasis.</text>
</comment>
<dbReference type="InterPro" id="IPR001608">
    <property type="entry name" value="Ala_racemase_N"/>
</dbReference>
<evidence type="ECO:0000256" key="3">
    <source>
        <dbReference type="PIRSR" id="PIRSR004848-1"/>
    </source>
</evidence>
<name>A0A7V3PSK3_UNCW3</name>
<dbReference type="FunFam" id="3.20.20.10:FF:000018">
    <property type="entry name" value="Pyridoxal phosphate homeostasis protein"/>
    <property type="match status" value="1"/>
</dbReference>
<dbReference type="Pfam" id="PF01168">
    <property type="entry name" value="Ala_racemase_N"/>
    <property type="match status" value="1"/>
</dbReference>
<dbReference type="HAMAP" id="MF_02087">
    <property type="entry name" value="PLP_homeostasis"/>
    <property type="match status" value="1"/>
</dbReference>
<dbReference type="Gene3D" id="3.20.20.10">
    <property type="entry name" value="Alanine racemase"/>
    <property type="match status" value="1"/>
</dbReference>
<dbReference type="PANTHER" id="PTHR10146">
    <property type="entry name" value="PROLINE SYNTHETASE CO-TRANSCRIBED BACTERIAL HOMOLOG PROTEIN"/>
    <property type="match status" value="1"/>
</dbReference>
<dbReference type="PIRSF" id="PIRSF004848">
    <property type="entry name" value="YBL036c_PLPDEIII"/>
    <property type="match status" value="1"/>
</dbReference>
<dbReference type="EMBL" id="DTMZ01000009">
    <property type="protein sequence ID" value="HGD12623.1"/>
    <property type="molecule type" value="Genomic_DNA"/>
</dbReference>
<comment type="similarity">
    <text evidence="2 4">Belongs to the pyridoxal phosphate-binding protein YggS/PROSC family.</text>
</comment>
<dbReference type="NCBIfam" id="TIGR00044">
    <property type="entry name" value="YggS family pyridoxal phosphate-dependent enzyme"/>
    <property type="match status" value="1"/>
</dbReference>
<dbReference type="SUPFAM" id="SSF51419">
    <property type="entry name" value="PLP-binding barrel"/>
    <property type="match status" value="1"/>
</dbReference>
<dbReference type="CDD" id="cd00635">
    <property type="entry name" value="PLPDE_III_YBL036c_like"/>
    <property type="match status" value="1"/>
</dbReference>
<dbReference type="GO" id="GO:0030170">
    <property type="term" value="F:pyridoxal phosphate binding"/>
    <property type="evidence" value="ECO:0007669"/>
    <property type="project" value="UniProtKB-UniRule"/>
</dbReference>
<evidence type="ECO:0000313" key="6">
    <source>
        <dbReference type="EMBL" id="HGD12623.1"/>
    </source>
</evidence>
<sequence>MDIAENLKLINERIQAAGERSGRNPAEVKLVAVSKNKPVEMINEAIEAGITRFGENRVQEAMVKIPQIKATVEWHLVGTLQTNKVKKAIELFSIIQSVGSLHLAEEIERRCAQKNIIMPVLIEVNTSGEPTKHGVQPEQLAELLKQVLLLPHLKVQGLMTIGPGLAIENPEASRTCFRLLSRLRAELQDRLEIHLPELSMGMSSDFEIGIEEGATIIRIGTALFGPRT</sequence>
<dbReference type="InterPro" id="IPR029066">
    <property type="entry name" value="PLP-binding_barrel"/>
</dbReference>
<protein>
    <recommendedName>
        <fullName evidence="2">Pyridoxal phosphate homeostasis protein</fullName>
        <shortName evidence="2">PLP homeostasis protein</shortName>
    </recommendedName>
</protein>
<proteinExistence type="inferred from homology"/>
<comment type="caution">
    <text evidence="6">The sequence shown here is derived from an EMBL/GenBank/DDBJ whole genome shotgun (WGS) entry which is preliminary data.</text>
</comment>